<dbReference type="Gene3D" id="1.20.140.40">
    <property type="entry name" value="Invertase/pectin methylesterase inhibitor family protein"/>
    <property type="match status" value="1"/>
</dbReference>
<feature type="signal peptide" evidence="7">
    <location>
        <begin position="1"/>
        <end position="27"/>
    </location>
</feature>
<dbReference type="Proteomes" id="UP001370490">
    <property type="component" value="Unassembled WGS sequence"/>
</dbReference>
<proteinExistence type="inferred from homology"/>
<dbReference type="InterPro" id="IPR006501">
    <property type="entry name" value="Pectinesterase_inhib_dom"/>
</dbReference>
<comment type="caution">
    <text evidence="9">The sequence shown here is derived from an EMBL/GenBank/DDBJ whole genome shotgun (WGS) entry which is preliminary data.</text>
</comment>
<protein>
    <submittedName>
        <fullName evidence="9">Pectinesterase inhibitor domain</fullName>
    </submittedName>
</protein>
<feature type="domain" description="Pectinesterase inhibitor" evidence="8">
    <location>
        <begin position="27"/>
        <end position="177"/>
    </location>
</feature>
<evidence type="ECO:0000313" key="9">
    <source>
        <dbReference type="EMBL" id="KAK6944702.1"/>
    </source>
</evidence>
<keyword evidence="4 7" id="KW-0732">Signal</keyword>
<keyword evidence="10" id="KW-1185">Reference proteome</keyword>
<dbReference type="CDD" id="cd15798">
    <property type="entry name" value="PMEI-like_3"/>
    <property type="match status" value="1"/>
</dbReference>
<dbReference type="SUPFAM" id="SSF101148">
    <property type="entry name" value="Plant invertase/pectin methylesterase inhibitor"/>
    <property type="match status" value="1"/>
</dbReference>
<comment type="similarity">
    <text evidence="6">Belongs to the PMEI family.</text>
</comment>
<evidence type="ECO:0000256" key="7">
    <source>
        <dbReference type="SAM" id="SignalP"/>
    </source>
</evidence>
<organism evidence="9 10">
    <name type="scientific">Dillenia turbinata</name>
    <dbReference type="NCBI Taxonomy" id="194707"/>
    <lineage>
        <taxon>Eukaryota</taxon>
        <taxon>Viridiplantae</taxon>
        <taxon>Streptophyta</taxon>
        <taxon>Embryophyta</taxon>
        <taxon>Tracheophyta</taxon>
        <taxon>Spermatophyta</taxon>
        <taxon>Magnoliopsida</taxon>
        <taxon>eudicotyledons</taxon>
        <taxon>Gunneridae</taxon>
        <taxon>Pentapetalae</taxon>
        <taxon>Dilleniales</taxon>
        <taxon>Dilleniaceae</taxon>
        <taxon>Dillenia</taxon>
    </lineage>
</organism>
<sequence>MTMRNTSTISALNFLILWSLLSLPSNASKDLVRKSCVHASYPDLCLRTLSTYSGPAKTPGDLAKASVEVSLSRSRKVSAYLSLISGGSQREQGAVKDCIDQISDSMDELSRTLSELKHLRTGTFRWQMSNAETWVSAALTNEDTCLDGFQSVDGKIKAGVKRKITNVARVTSNALYLITRLDQSRHQQAP</sequence>
<evidence type="ECO:0000313" key="10">
    <source>
        <dbReference type="Proteomes" id="UP001370490"/>
    </source>
</evidence>
<evidence type="ECO:0000256" key="5">
    <source>
        <dbReference type="ARBA" id="ARBA00023157"/>
    </source>
</evidence>
<comment type="subcellular location">
    <subcellularLocation>
        <location evidence="1">Secreted</location>
        <location evidence="1">Extracellular space</location>
        <location evidence="1">Apoplast</location>
    </subcellularLocation>
</comment>
<evidence type="ECO:0000256" key="3">
    <source>
        <dbReference type="ARBA" id="ARBA00022525"/>
    </source>
</evidence>
<evidence type="ECO:0000259" key="8">
    <source>
        <dbReference type="SMART" id="SM00856"/>
    </source>
</evidence>
<evidence type="ECO:0000256" key="6">
    <source>
        <dbReference type="ARBA" id="ARBA00038471"/>
    </source>
</evidence>
<dbReference type="InterPro" id="IPR051955">
    <property type="entry name" value="PME_Inhibitor"/>
</dbReference>
<accession>A0AAN8ZPA9</accession>
<dbReference type="FunFam" id="1.20.140.40:FF:000006">
    <property type="entry name" value="Pectinesterase inhibitor 3"/>
    <property type="match status" value="1"/>
</dbReference>
<dbReference type="GO" id="GO:0004857">
    <property type="term" value="F:enzyme inhibitor activity"/>
    <property type="evidence" value="ECO:0007669"/>
    <property type="project" value="InterPro"/>
</dbReference>
<dbReference type="EMBL" id="JBAMMX010000003">
    <property type="protein sequence ID" value="KAK6944702.1"/>
    <property type="molecule type" value="Genomic_DNA"/>
</dbReference>
<dbReference type="PANTHER" id="PTHR31080:SF110">
    <property type="entry name" value="PECTINESTERASE INHIBITOR 3"/>
    <property type="match status" value="1"/>
</dbReference>
<keyword evidence="2" id="KW-0052">Apoplast</keyword>
<dbReference type="InterPro" id="IPR035513">
    <property type="entry name" value="Invertase/methylesterase_inhib"/>
</dbReference>
<name>A0AAN8ZPA9_9MAGN</name>
<feature type="chain" id="PRO_5042827542" evidence="7">
    <location>
        <begin position="28"/>
        <end position="190"/>
    </location>
</feature>
<dbReference type="GO" id="GO:0048046">
    <property type="term" value="C:apoplast"/>
    <property type="evidence" value="ECO:0007669"/>
    <property type="project" value="UniProtKB-SubCell"/>
</dbReference>
<keyword evidence="3" id="KW-0964">Secreted</keyword>
<evidence type="ECO:0000256" key="2">
    <source>
        <dbReference type="ARBA" id="ARBA00022523"/>
    </source>
</evidence>
<evidence type="ECO:0000256" key="1">
    <source>
        <dbReference type="ARBA" id="ARBA00004271"/>
    </source>
</evidence>
<gene>
    <name evidence="9" type="ORF">RJ641_025804</name>
</gene>
<keyword evidence="5" id="KW-1015">Disulfide bond</keyword>
<dbReference type="SMART" id="SM00856">
    <property type="entry name" value="PMEI"/>
    <property type="match status" value="1"/>
</dbReference>
<dbReference type="AlphaFoldDB" id="A0AAN8ZPA9"/>
<dbReference type="NCBIfam" id="TIGR01614">
    <property type="entry name" value="PME_inhib"/>
    <property type="match status" value="1"/>
</dbReference>
<reference evidence="9 10" key="1">
    <citation type="submission" date="2023-12" db="EMBL/GenBank/DDBJ databases">
        <title>A high-quality genome assembly for Dillenia turbinata (Dilleniales).</title>
        <authorList>
            <person name="Chanderbali A."/>
        </authorList>
    </citation>
    <scope>NUCLEOTIDE SEQUENCE [LARGE SCALE GENOMIC DNA]</scope>
    <source>
        <strain evidence="9">LSX21</strain>
        <tissue evidence="9">Leaf</tissue>
    </source>
</reference>
<dbReference type="Pfam" id="PF04043">
    <property type="entry name" value="PMEI"/>
    <property type="match status" value="1"/>
</dbReference>
<dbReference type="PANTHER" id="PTHR31080">
    <property type="entry name" value="PECTINESTERASE INHIBITOR-LIKE"/>
    <property type="match status" value="1"/>
</dbReference>
<evidence type="ECO:0000256" key="4">
    <source>
        <dbReference type="ARBA" id="ARBA00022729"/>
    </source>
</evidence>